<dbReference type="Proteomes" id="UP000177979">
    <property type="component" value="Unassembled WGS sequence"/>
</dbReference>
<proteinExistence type="predicted"/>
<dbReference type="AlphaFoldDB" id="A0A1F5EW61"/>
<organism evidence="1 2">
    <name type="scientific">Candidatus Collierbacteria bacterium RIFCSPHIGHO2_01_FULL_50_25</name>
    <dbReference type="NCBI Taxonomy" id="1817722"/>
    <lineage>
        <taxon>Bacteria</taxon>
        <taxon>Candidatus Collieribacteriota</taxon>
    </lineage>
</organism>
<comment type="caution">
    <text evidence="1">The sequence shown here is derived from an EMBL/GenBank/DDBJ whole genome shotgun (WGS) entry which is preliminary data.</text>
</comment>
<gene>
    <name evidence="1" type="ORF">A2703_03885</name>
</gene>
<evidence type="ECO:0000313" key="1">
    <source>
        <dbReference type="EMBL" id="OGD71615.1"/>
    </source>
</evidence>
<sequence length="201" mass="22385">MKQFEINGGNARAELYGLLSKTRILYSLAINATTRRGSDLTDLGAIAGHEIFRATYDAVSACKWGDGLPTFDDLSEEKEATAAVLPYPILIALAYFLDSAQTVCLKSWRFRTGNPDIDRAVVAWPNAILWGTPAKMRFFYDLFASYEGFPTENPLLSNGRTRASQLLMVGRYLLERELKKIGQPDLSTLAKVKNKNILLSK</sequence>
<dbReference type="EMBL" id="MFAG01000027">
    <property type="protein sequence ID" value="OGD71615.1"/>
    <property type="molecule type" value="Genomic_DNA"/>
</dbReference>
<evidence type="ECO:0000313" key="2">
    <source>
        <dbReference type="Proteomes" id="UP000177979"/>
    </source>
</evidence>
<reference evidence="1 2" key="1">
    <citation type="journal article" date="2016" name="Nat. Commun.">
        <title>Thousands of microbial genomes shed light on interconnected biogeochemical processes in an aquifer system.</title>
        <authorList>
            <person name="Anantharaman K."/>
            <person name="Brown C.T."/>
            <person name="Hug L.A."/>
            <person name="Sharon I."/>
            <person name="Castelle C.J."/>
            <person name="Probst A.J."/>
            <person name="Thomas B.C."/>
            <person name="Singh A."/>
            <person name="Wilkins M.J."/>
            <person name="Karaoz U."/>
            <person name="Brodie E.L."/>
            <person name="Williams K.H."/>
            <person name="Hubbard S.S."/>
            <person name="Banfield J.F."/>
        </authorList>
    </citation>
    <scope>NUCLEOTIDE SEQUENCE [LARGE SCALE GENOMIC DNA]</scope>
</reference>
<accession>A0A1F5EW61</accession>
<name>A0A1F5EW61_9BACT</name>
<protein>
    <submittedName>
        <fullName evidence="1">Uncharacterized protein</fullName>
    </submittedName>
</protein>